<protein>
    <submittedName>
        <fullName evidence="1">Uncharacterized protein</fullName>
    </submittedName>
</protein>
<name>A0A0E9U074_ANGAN</name>
<reference evidence="1" key="1">
    <citation type="submission" date="2014-11" db="EMBL/GenBank/DDBJ databases">
        <authorList>
            <person name="Amaro Gonzalez C."/>
        </authorList>
    </citation>
    <scope>NUCLEOTIDE SEQUENCE</scope>
</reference>
<sequence length="25" mass="2779">MSNIIKSSYAFEQNVLATKSYKAAN</sequence>
<evidence type="ECO:0000313" key="1">
    <source>
        <dbReference type="EMBL" id="JAH58368.1"/>
    </source>
</evidence>
<organism evidence="1">
    <name type="scientific">Anguilla anguilla</name>
    <name type="common">European freshwater eel</name>
    <name type="synonym">Muraena anguilla</name>
    <dbReference type="NCBI Taxonomy" id="7936"/>
    <lineage>
        <taxon>Eukaryota</taxon>
        <taxon>Metazoa</taxon>
        <taxon>Chordata</taxon>
        <taxon>Craniata</taxon>
        <taxon>Vertebrata</taxon>
        <taxon>Euteleostomi</taxon>
        <taxon>Actinopterygii</taxon>
        <taxon>Neopterygii</taxon>
        <taxon>Teleostei</taxon>
        <taxon>Anguilliformes</taxon>
        <taxon>Anguillidae</taxon>
        <taxon>Anguilla</taxon>
    </lineage>
</organism>
<proteinExistence type="predicted"/>
<accession>A0A0E9U074</accession>
<dbReference type="EMBL" id="GBXM01050209">
    <property type="protein sequence ID" value="JAH58368.1"/>
    <property type="molecule type" value="Transcribed_RNA"/>
</dbReference>
<reference evidence="1" key="2">
    <citation type="journal article" date="2015" name="Fish Shellfish Immunol.">
        <title>Early steps in the European eel (Anguilla anguilla)-Vibrio vulnificus interaction in the gills: Role of the RtxA13 toxin.</title>
        <authorList>
            <person name="Callol A."/>
            <person name="Pajuelo D."/>
            <person name="Ebbesson L."/>
            <person name="Teles M."/>
            <person name="MacKenzie S."/>
            <person name="Amaro C."/>
        </authorList>
    </citation>
    <scope>NUCLEOTIDE SEQUENCE</scope>
</reference>
<dbReference type="AlphaFoldDB" id="A0A0E9U074"/>